<feature type="compositionally biased region" description="Low complexity" evidence="8">
    <location>
        <begin position="1025"/>
        <end position="1036"/>
    </location>
</feature>
<dbReference type="AlphaFoldDB" id="A0AAD6J6U3"/>
<keyword evidence="11" id="KW-1185">Reference proteome</keyword>
<dbReference type="GO" id="GO:0005524">
    <property type="term" value="F:ATP binding"/>
    <property type="evidence" value="ECO:0007669"/>
    <property type="project" value="UniProtKB-UniRule"/>
</dbReference>
<evidence type="ECO:0000256" key="4">
    <source>
        <dbReference type="ARBA" id="ARBA00023054"/>
    </source>
</evidence>
<comment type="similarity">
    <text evidence="6">Belongs to the TRAFAC class myosin-kinesin ATPase superfamily. Kinesin family.</text>
</comment>
<evidence type="ECO:0000313" key="11">
    <source>
        <dbReference type="Proteomes" id="UP001221413"/>
    </source>
</evidence>
<dbReference type="Gene3D" id="3.40.850.10">
    <property type="entry name" value="Kinesin motor domain"/>
    <property type="match status" value="1"/>
</dbReference>
<feature type="region of interest" description="Disordered" evidence="8">
    <location>
        <begin position="813"/>
        <end position="852"/>
    </location>
</feature>
<dbReference type="InterPro" id="IPR027640">
    <property type="entry name" value="Kinesin-like_fam"/>
</dbReference>
<feature type="compositionally biased region" description="Pro residues" evidence="8">
    <location>
        <begin position="839"/>
        <end position="848"/>
    </location>
</feature>
<sequence length="1216" mass="130079">MGIALVVSIEESNPPGDNFRRPATTSFRRPTTSTTPTPQIIIASAGDTKPLYVTASPSSSAAIIAIVTRILSIAIFTTVIATCFSRPEPSTMQSSASSIQVTVRVRPFTIREAAQITKIDDGPTFFGDGNLAGTPKPSLVNKGIRRVIKVVDDQFLIFDPPEENPIARFGQKIIGPRGKQQKDMRFGFDRVFDENATQGEVYEQTTKGLLDSVLDGFNATVFAYGATGCGKTHTISGTKQQPGIIFLTMEELFQRIEELKSEKSIELSMSYLEIYNETIRDLLIPGGSKLGLNLREDSNSSIAVAGLSTHRPLNVQEVMDMIVMGNENRTMSPTEANATSSRSHAVLQVNVVQKNKTAALSEDLFSATLSIIDLAGSERASVTKNRGERLLEGANINRSLLALGNCINALCDPSKKNHIPYRDSKLTRLLKFSLGGNCKTVMIVCVSPSSHHYDETHNTLKYADRAKKIKTKVSRNMINVNRHVSQYVKAIYDLQQEVADLKKRLADSVKEAMEKIKKQQQSRESAMKEGVRRIRAAYDATIDLRKRKLNDLGGIRLIDRRIAVIKAWLFAFEMFFAHSSVMPSESLSNIRVQAEDGIKDLEGKKLWLAQRLQSEPWDRSIDIALKSAIDSLARLDGGAKDEDLDTLNREANLQKTMGERDIMEMLLQDELDTTAIEGLTKAHFEAIAELERIRAMEPEQALVEAPMALFNLVQSCTIATGQVITPNGQIAVPEYVASTPGRKRIASSGYGVSPVKKPNFTAGTTVTGPISEELIVPKSPGRGTPKRKVHTPSKKNVTFKKRVRWREDVVDVEQSDNSLVRKVKRQESELQHHLRRSGSPPPPVPVPPSSLASEAAAIGGIGVSKAKRAGGSGLNGSAAAPSSHAPVEVHVDSDSELMPPPPAPMRASSTTTTSAPPVRRSRMAIGFLSNAAAAAGEGGTNSSTSSPDIGRAGTIDELVAGASGPDVSTTNATAAALGSPLRETNNVGNIINRASRASYAPSNRGAPAHSTSPTAGAGGNHGRVSAAAAPSTATIAESHADSYSSSDEQPAAYRAPRFQPSRLTGSLHIKSALKRNSVANFGPTGVAGGARGRVGGHRASVTASFAAPTASVRARRKSPVRQSSPDGSAAPTIINPKSGSGARRSVKEVSGRALSPRSSGVGVQRSVSGGPRRLTVTGVTGDQLLSALQKEKENLENGGVSGVNVVGLNVSPVRMK</sequence>
<dbReference type="SUPFAM" id="SSF52540">
    <property type="entry name" value="P-loop containing nucleoside triphosphate hydrolases"/>
    <property type="match status" value="1"/>
</dbReference>
<dbReference type="Pfam" id="PF00225">
    <property type="entry name" value="Kinesin"/>
    <property type="match status" value="1"/>
</dbReference>
<reference evidence="10" key="1">
    <citation type="submission" date="2023-01" db="EMBL/GenBank/DDBJ databases">
        <title>The chitinases involved in constricting ring structure development in the nematode-trapping fungus Drechslerella dactyloides.</title>
        <authorList>
            <person name="Wang R."/>
            <person name="Zhang L."/>
            <person name="Tang P."/>
            <person name="Li S."/>
            <person name="Liang L."/>
        </authorList>
    </citation>
    <scope>NUCLEOTIDE SEQUENCE</scope>
    <source>
        <strain evidence="10">YMF1.00031</strain>
    </source>
</reference>
<dbReference type="Proteomes" id="UP001221413">
    <property type="component" value="Unassembled WGS sequence"/>
</dbReference>
<feature type="region of interest" description="Disordered" evidence="8">
    <location>
        <begin position="14"/>
        <end position="38"/>
    </location>
</feature>
<dbReference type="InterPro" id="IPR001752">
    <property type="entry name" value="Kinesin_motor_dom"/>
</dbReference>
<dbReference type="CDD" id="cd01370">
    <property type="entry name" value="KISc_KIP3_like"/>
    <property type="match status" value="1"/>
</dbReference>
<dbReference type="FunFam" id="3.40.850.10:FF:000053">
    <property type="entry name" value="Kinesin family"/>
    <property type="match status" value="1"/>
</dbReference>
<dbReference type="PROSITE" id="PS50067">
    <property type="entry name" value="KINESIN_MOTOR_2"/>
    <property type="match status" value="1"/>
</dbReference>
<feature type="coiled-coil region" evidence="7">
    <location>
        <begin position="484"/>
        <end position="529"/>
    </location>
</feature>
<dbReference type="PRINTS" id="PR00380">
    <property type="entry name" value="KINESINHEAVY"/>
</dbReference>
<evidence type="ECO:0000256" key="2">
    <source>
        <dbReference type="ARBA" id="ARBA00022741"/>
    </source>
</evidence>
<evidence type="ECO:0000256" key="7">
    <source>
        <dbReference type="SAM" id="Coils"/>
    </source>
</evidence>
<evidence type="ECO:0000256" key="1">
    <source>
        <dbReference type="ARBA" id="ARBA00022701"/>
    </source>
</evidence>
<evidence type="ECO:0000256" key="3">
    <source>
        <dbReference type="ARBA" id="ARBA00022840"/>
    </source>
</evidence>
<dbReference type="GO" id="GO:0008017">
    <property type="term" value="F:microtubule binding"/>
    <property type="evidence" value="ECO:0007669"/>
    <property type="project" value="InterPro"/>
</dbReference>
<gene>
    <name evidence="10" type="ORF">Dda_0753</name>
</gene>
<dbReference type="EMBL" id="JAQGDS010000001">
    <property type="protein sequence ID" value="KAJ6264604.1"/>
    <property type="molecule type" value="Genomic_DNA"/>
</dbReference>
<dbReference type="InterPro" id="IPR019821">
    <property type="entry name" value="Kinesin_motor_CS"/>
</dbReference>
<protein>
    <submittedName>
        <fullName evidence="10">Kinesin-4</fullName>
    </submittedName>
</protein>
<feature type="region of interest" description="Disordered" evidence="8">
    <location>
        <begin position="867"/>
        <end position="918"/>
    </location>
</feature>
<feature type="region of interest" description="Disordered" evidence="8">
    <location>
        <begin position="1106"/>
        <end position="1175"/>
    </location>
</feature>
<keyword evidence="1" id="KW-0493">Microtubule</keyword>
<feature type="binding site" evidence="6">
    <location>
        <begin position="225"/>
        <end position="232"/>
    </location>
    <ligand>
        <name>ATP</name>
        <dbReference type="ChEBI" id="CHEBI:30616"/>
    </ligand>
</feature>
<dbReference type="GO" id="GO:0007018">
    <property type="term" value="P:microtubule-based movement"/>
    <property type="evidence" value="ECO:0007669"/>
    <property type="project" value="InterPro"/>
</dbReference>
<comment type="caution">
    <text evidence="10">The sequence shown here is derived from an EMBL/GenBank/DDBJ whole genome shotgun (WGS) entry which is preliminary data.</text>
</comment>
<dbReference type="SMART" id="SM00129">
    <property type="entry name" value="KISc"/>
    <property type="match status" value="1"/>
</dbReference>
<evidence type="ECO:0000313" key="10">
    <source>
        <dbReference type="EMBL" id="KAJ6264604.1"/>
    </source>
</evidence>
<feature type="region of interest" description="Disordered" evidence="8">
    <location>
        <begin position="998"/>
        <end position="1059"/>
    </location>
</feature>
<evidence type="ECO:0000259" key="9">
    <source>
        <dbReference type="PROSITE" id="PS50067"/>
    </source>
</evidence>
<dbReference type="PROSITE" id="PS00411">
    <property type="entry name" value="KINESIN_MOTOR_1"/>
    <property type="match status" value="1"/>
</dbReference>
<keyword evidence="2 6" id="KW-0547">Nucleotide-binding</keyword>
<feature type="compositionally biased region" description="Low complexity" evidence="8">
    <location>
        <begin position="1155"/>
        <end position="1173"/>
    </location>
</feature>
<keyword evidence="5 6" id="KW-0505">Motor protein</keyword>
<dbReference type="InterPro" id="IPR036961">
    <property type="entry name" value="Kinesin_motor_dom_sf"/>
</dbReference>
<dbReference type="InterPro" id="IPR027417">
    <property type="entry name" value="P-loop_NTPase"/>
</dbReference>
<evidence type="ECO:0000256" key="5">
    <source>
        <dbReference type="ARBA" id="ARBA00023175"/>
    </source>
</evidence>
<name>A0AAD6J6U3_DREDA</name>
<evidence type="ECO:0000256" key="6">
    <source>
        <dbReference type="PROSITE-ProRule" id="PRU00283"/>
    </source>
</evidence>
<keyword evidence="3 6" id="KW-0067">ATP-binding</keyword>
<dbReference type="PANTHER" id="PTHR47968">
    <property type="entry name" value="CENTROMERE PROTEIN E"/>
    <property type="match status" value="1"/>
</dbReference>
<proteinExistence type="inferred from homology"/>
<dbReference type="GO" id="GO:0005874">
    <property type="term" value="C:microtubule"/>
    <property type="evidence" value="ECO:0007669"/>
    <property type="project" value="UniProtKB-KW"/>
</dbReference>
<feature type="compositionally biased region" description="Low complexity" evidence="8">
    <location>
        <begin position="905"/>
        <end position="918"/>
    </location>
</feature>
<keyword evidence="4 7" id="KW-0175">Coiled coil</keyword>
<dbReference type="PANTHER" id="PTHR47968:SF13">
    <property type="entry name" value="KINESIN-LIKE PROTEIN KIF19 ISOFORM X1"/>
    <property type="match status" value="1"/>
</dbReference>
<organism evidence="10 11">
    <name type="scientific">Drechslerella dactyloides</name>
    <name type="common">Nematode-trapping fungus</name>
    <name type="synonym">Arthrobotrys dactyloides</name>
    <dbReference type="NCBI Taxonomy" id="74499"/>
    <lineage>
        <taxon>Eukaryota</taxon>
        <taxon>Fungi</taxon>
        <taxon>Dikarya</taxon>
        <taxon>Ascomycota</taxon>
        <taxon>Pezizomycotina</taxon>
        <taxon>Orbiliomycetes</taxon>
        <taxon>Orbiliales</taxon>
        <taxon>Orbiliaceae</taxon>
        <taxon>Drechslerella</taxon>
    </lineage>
</organism>
<feature type="compositionally biased region" description="Low complexity" evidence="8">
    <location>
        <begin position="21"/>
        <end position="38"/>
    </location>
</feature>
<feature type="domain" description="Kinesin motor" evidence="9">
    <location>
        <begin position="98"/>
        <end position="469"/>
    </location>
</feature>
<evidence type="ECO:0000256" key="8">
    <source>
        <dbReference type="SAM" id="MobiDB-lite"/>
    </source>
</evidence>
<dbReference type="GO" id="GO:0003777">
    <property type="term" value="F:microtubule motor activity"/>
    <property type="evidence" value="ECO:0007669"/>
    <property type="project" value="InterPro"/>
</dbReference>
<accession>A0AAD6J6U3</accession>